<dbReference type="EMBL" id="FP103042">
    <property type="protein sequence ID" value="CAX22063.1"/>
    <property type="molecule type" value="Genomic_DNA"/>
</dbReference>
<dbReference type="InterPro" id="IPR025701">
    <property type="entry name" value="UBQ-conjugat_E2_E"/>
</dbReference>
<proteinExistence type="predicted"/>
<feature type="compositionally biased region" description="Basic and acidic residues" evidence="1">
    <location>
        <begin position="30"/>
        <end position="51"/>
    </location>
</feature>
<sequence length="267" mass="30242">MKKVRVERFRLNRRHSINLSTALAAPHPSRGKDMGNDGHNHHDRDNEGQDGTRKIKVYRFRIDKTEYESPLPDLTGRDLLVIAGKQHPERYKLLQKIGGAMKPVGLDEVVHVSDNGQERFITLPLDQTEGEQALPTRRDFTLPEGDRETLDATGLRWETVQEMGVARVVIRGYPVRPGYAPGRTDLMLRLLPGYPSSQIDMWYFHPPLARTDGAPIRALVSDVFEGKTWQGWSRHRTGLNPWRPDIDDIGTHLAVVEHNLAKEVGAA</sequence>
<dbReference type="KEGG" id="mdi:METDI0402"/>
<evidence type="ECO:0000313" key="4">
    <source>
        <dbReference type="Proteomes" id="UP000008070"/>
    </source>
</evidence>
<dbReference type="Pfam" id="PF14462">
    <property type="entry name" value="Prok-E2_E"/>
    <property type="match status" value="1"/>
</dbReference>
<dbReference type="InterPro" id="IPR027802">
    <property type="entry name" value="Multi-ubiquitin_dom"/>
</dbReference>
<protein>
    <recommendedName>
        <fullName evidence="2">Multi-ubiquitin domain-containing protein</fullName>
    </recommendedName>
</protein>
<evidence type="ECO:0000313" key="3">
    <source>
        <dbReference type="EMBL" id="CAX22063.1"/>
    </source>
</evidence>
<dbReference type="Proteomes" id="UP000008070">
    <property type="component" value="Chromosome"/>
</dbReference>
<name>C7C997_METED</name>
<evidence type="ECO:0000259" key="2">
    <source>
        <dbReference type="Pfam" id="PF14452"/>
    </source>
</evidence>
<feature type="domain" description="Multi-ubiquitin" evidence="2">
    <location>
        <begin position="58"/>
        <end position="123"/>
    </location>
</feature>
<evidence type="ECO:0000256" key="1">
    <source>
        <dbReference type="SAM" id="MobiDB-lite"/>
    </source>
</evidence>
<dbReference type="Pfam" id="PF14452">
    <property type="entry name" value="Multi_ubiq"/>
    <property type="match status" value="1"/>
</dbReference>
<reference evidence="4" key="1">
    <citation type="journal article" date="2009" name="PLoS ONE">
        <title>Methylobacterium genome sequences: a reference blueprint to investigate microbial metabolism of C1 compounds from natural and industrial sources.</title>
        <authorList>
            <person name="Vuilleumier S."/>
            <person name="Chistoserdova L."/>
            <person name="Lee M.-C."/>
            <person name="Bringel F."/>
            <person name="Lajus A."/>
            <person name="Zhou Y."/>
            <person name="Gourion B."/>
            <person name="Barbe V."/>
            <person name="Chang J."/>
            <person name="Cruveiller S."/>
            <person name="Dossat C."/>
            <person name="Gillett W."/>
            <person name="Gruffaz C."/>
            <person name="Haugen E."/>
            <person name="Hourcade E."/>
            <person name="Levy R."/>
            <person name="Mangenot S."/>
            <person name="Muller E."/>
            <person name="Nadalig T."/>
            <person name="Pagni M."/>
            <person name="Penny C."/>
            <person name="Peyraud R."/>
            <person name="Robinson D.G."/>
            <person name="Roche D."/>
            <person name="Rouy Z."/>
            <person name="Saenampechek C."/>
            <person name="Salvignol G."/>
            <person name="Vallenet D."/>
            <person name="Wu Z."/>
            <person name="Marx C.J."/>
            <person name="Vorholt J.A."/>
            <person name="Olson M.V."/>
            <person name="Kaul R."/>
            <person name="Weissenbach J."/>
            <person name="Medigue C."/>
            <person name="Lidstrom M.E."/>
        </authorList>
    </citation>
    <scope>NUCLEOTIDE SEQUENCE [LARGE SCALE GENOMIC DNA]</scope>
    <source>
        <strain evidence="4">DSM 6343 / CIP 106787 / DM4</strain>
    </source>
</reference>
<feature type="region of interest" description="Disordered" evidence="1">
    <location>
        <begin position="22"/>
        <end position="51"/>
    </location>
</feature>
<accession>C7C997</accession>
<dbReference type="HOGENOM" id="CLU_1270902_0_0_5"/>
<gene>
    <name evidence="3" type="ORF">METD_I0402</name>
</gene>
<dbReference type="AlphaFoldDB" id="C7C997"/>
<organism evidence="3 4">
    <name type="scientific">Methylorubrum extorquens (strain DSM 6343 / CIP 106787 / DM4)</name>
    <name type="common">Methylobacterium extorquens</name>
    <dbReference type="NCBI Taxonomy" id="661410"/>
    <lineage>
        <taxon>Bacteria</taxon>
        <taxon>Pseudomonadati</taxon>
        <taxon>Pseudomonadota</taxon>
        <taxon>Alphaproteobacteria</taxon>
        <taxon>Hyphomicrobiales</taxon>
        <taxon>Methylobacteriaceae</taxon>
        <taxon>Methylorubrum</taxon>
    </lineage>
</organism>